<evidence type="ECO:0000313" key="1">
    <source>
        <dbReference type="EMBL" id="MEU7069948.1"/>
    </source>
</evidence>
<dbReference type="Proteomes" id="UP001551329">
    <property type="component" value="Unassembled WGS sequence"/>
</dbReference>
<reference evidence="1 2" key="1">
    <citation type="submission" date="2024-06" db="EMBL/GenBank/DDBJ databases">
        <title>The Natural Products Discovery Center: Release of the First 8490 Sequenced Strains for Exploring Actinobacteria Biosynthetic Diversity.</title>
        <authorList>
            <person name="Kalkreuter E."/>
            <person name="Kautsar S.A."/>
            <person name="Yang D."/>
            <person name="Bader C.D."/>
            <person name="Teijaro C.N."/>
            <person name="Fluegel L."/>
            <person name="Davis C.M."/>
            <person name="Simpson J.R."/>
            <person name="Lauterbach L."/>
            <person name="Steele A.D."/>
            <person name="Gui C."/>
            <person name="Meng S."/>
            <person name="Li G."/>
            <person name="Viehrig K."/>
            <person name="Ye F."/>
            <person name="Su P."/>
            <person name="Kiefer A.F."/>
            <person name="Nichols A."/>
            <person name="Cepeda A.J."/>
            <person name="Yan W."/>
            <person name="Fan B."/>
            <person name="Jiang Y."/>
            <person name="Adhikari A."/>
            <person name="Zheng C.-J."/>
            <person name="Schuster L."/>
            <person name="Cowan T.M."/>
            <person name="Smanski M.J."/>
            <person name="Chevrette M.G."/>
            <person name="De Carvalho L.P.S."/>
            <person name="Shen B."/>
        </authorList>
    </citation>
    <scope>NUCLEOTIDE SEQUENCE [LARGE SCALE GENOMIC DNA]</scope>
    <source>
        <strain evidence="1 2">NPDC045974</strain>
    </source>
</reference>
<sequence>MITWRRLVEADFPLVGEWLAQPHVARWWNHETSPEAVARDFGPAARGEEASEDLLVLLDGRPIGLVQRCRFADFPEYEAELAAAGVDVPDGAMSVDYLIGVPGLTGRGLGAELIRAIVAATWADHPASTAVVVPVHTANRPSWRALEKAGLHRVAEASLEPDNPIDDRAHYVYRIDRPIGTRIGTASDPAES</sequence>
<evidence type="ECO:0000313" key="2">
    <source>
        <dbReference type="Proteomes" id="UP001551329"/>
    </source>
</evidence>
<proteinExistence type="predicted"/>
<dbReference type="EC" id="2.3.1.-" evidence="1"/>
<organism evidence="1 2">
    <name type="scientific">Streptomyces narbonensis</name>
    <dbReference type="NCBI Taxonomy" id="67333"/>
    <lineage>
        <taxon>Bacteria</taxon>
        <taxon>Bacillati</taxon>
        <taxon>Actinomycetota</taxon>
        <taxon>Actinomycetes</taxon>
        <taxon>Kitasatosporales</taxon>
        <taxon>Streptomycetaceae</taxon>
        <taxon>Streptomyces</taxon>
    </lineage>
</organism>
<name>A0ABV3C713_9ACTN</name>
<dbReference type="SUPFAM" id="SSF55729">
    <property type="entry name" value="Acyl-CoA N-acyltransferases (Nat)"/>
    <property type="match status" value="1"/>
</dbReference>
<protein>
    <submittedName>
        <fullName evidence="1">GNAT family N-acetyltransferase</fullName>
        <ecNumber evidence="1">2.3.1.-</ecNumber>
    </submittedName>
</protein>
<dbReference type="Gene3D" id="3.40.630.30">
    <property type="match status" value="1"/>
</dbReference>
<dbReference type="PANTHER" id="PTHR31438:SF1">
    <property type="entry name" value="LYSINE N-ACYLTRANSFERASE C17G9.06C-RELATED"/>
    <property type="match status" value="1"/>
</dbReference>
<keyword evidence="1" id="KW-0808">Transferase</keyword>
<dbReference type="InterPro" id="IPR016181">
    <property type="entry name" value="Acyl_CoA_acyltransferase"/>
</dbReference>
<keyword evidence="1" id="KW-0012">Acyltransferase</keyword>
<keyword evidence="2" id="KW-1185">Reference proteome</keyword>
<dbReference type="PANTHER" id="PTHR31438">
    <property type="entry name" value="LYSINE N-ACYLTRANSFERASE C17G9.06C-RELATED"/>
    <property type="match status" value="1"/>
</dbReference>
<dbReference type="RefSeq" id="WP_358470102.1">
    <property type="nucleotide sequence ID" value="NZ_JBEZAE010000003.1"/>
</dbReference>
<accession>A0ABV3C713</accession>
<dbReference type="EMBL" id="JBEZAE010000003">
    <property type="protein sequence ID" value="MEU7069948.1"/>
    <property type="molecule type" value="Genomic_DNA"/>
</dbReference>
<comment type="caution">
    <text evidence="1">The sequence shown here is derived from an EMBL/GenBank/DDBJ whole genome shotgun (WGS) entry which is preliminary data.</text>
</comment>
<dbReference type="Pfam" id="PF13523">
    <property type="entry name" value="Acetyltransf_8"/>
    <property type="match status" value="1"/>
</dbReference>
<gene>
    <name evidence="1" type="ORF">AB0A88_07325</name>
</gene>
<dbReference type="GO" id="GO:0016746">
    <property type="term" value="F:acyltransferase activity"/>
    <property type="evidence" value="ECO:0007669"/>
    <property type="project" value="UniProtKB-KW"/>
</dbReference>